<reference evidence="2 3" key="1">
    <citation type="submission" date="2019-08" db="EMBL/GenBank/DDBJ databases">
        <title>Formosa sediminis sp. nov., isolated from marine sediment.</title>
        <authorList>
            <person name="Cao W.R."/>
        </authorList>
    </citation>
    <scope>NUCLEOTIDE SEQUENCE [LARGE SCALE GENOMIC DNA]</scope>
    <source>
        <strain evidence="2 3">1494</strain>
    </source>
</reference>
<name>A0A5D0G8Z4_9FLAO</name>
<sequence>MKRKLAYFVSLSFIITDISHLLKHMKNGSNKYFDYKIGVAGAIFMGTIVFCINYFSTTLVIESLTAALKQAAYTFIFGGFLMNGCEYIATHIKKRNKAIGLAIVIPTVFTLILTTVMHFLKGTPKPLASVIPTLMIIPATAVWAMRKRKK</sequence>
<dbReference type="OrthoDB" id="980169at2"/>
<dbReference type="AlphaFoldDB" id="A0A5D0G8Z4"/>
<proteinExistence type="predicted"/>
<evidence type="ECO:0000256" key="1">
    <source>
        <dbReference type="SAM" id="Phobius"/>
    </source>
</evidence>
<dbReference type="EMBL" id="VSFC01000043">
    <property type="protein sequence ID" value="TYA54799.1"/>
    <property type="molecule type" value="Genomic_DNA"/>
</dbReference>
<keyword evidence="3" id="KW-1185">Reference proteome</keyword>
<dbReference type="Proteomes" id="UP000324550">
    <property type="component" value="Unassembled WGS sequence"/>
</dbReference>
<organism evidence="2 3">
    <name type="scientific">Formosa maritima</name>
    <dbReference type="NCBI Taxonomy" id="2592046"/>
    <lineage>
        <taxon>Bacteria</taxon>
        <taxon>Pseudomonadati</taxon>
        <taxon>Bacteroidota</taxon>
        <taxon>Flavobacteriia</taxon>
        <taxon>Flavobacteriales</taxon>
        <taxon>Flavobacteriaceae</taxon>
        <taxon>Formosa</taxon>
    </lineage>
</organism>
<feature type="transmembrane region" description="Helical" evidence="1">
    <location>
        <begin position="126"/>
        <end position="145"/>
    </location>
</feature>
<comment type="caution">
    <text evidence="2">The sequence shown here is derived from an EMBL/GenBank/DDBJ whole genome shotgun (WGS) entry which is preliminary data.</text>
</comment>
<keyword evidence="1" id="KW-1133">Transmembrane helix</keyword>
<evidence type="ECO:0000313" key="2">
    <source>
        <dbReference type="EMBL" id="TYA54799.1"/>
    </source>
</evidence>
<keyword evidence="1" id="KW-0472">Membrane</keyword>
<feature type="transmembrane region" description="Helical" evidence="1">
    <location>
        <begin position="6"/>
        <end position="23"/>
    </location>
</feature>
<keyword evidence="1" id="KW-0812">Transmembrane</keyword>
<feature type="transmembrane region" description="Helical" evidence="1">
    <location>
        <begin position="35"/>
        <end position="56"/>
    </location>
</feature>
<protein>
    <submittedName>
        <fullName evidence="2">Uncharacterized protein</fullName>
    </submittedName>
</protein>
<feature type="transmembrane region" description="Helical" evidence="1">
    <location>
        <begin position="101"/>
        <end position="120"/>
    </location>
</feature>
<dbReference type="RefSeq" id="WP_148455296.1">
    <property type="nucleotide sequence ID" value="NZ_VSFC01000043.1"/>
</dbReference>
<accession>A0A5D0G8Z4</accession>
<evidence type="ECO:0000313" key="3">
    <source>
        <dbReference type="Proteomes" id="UP000324550"/>
    </source>
</evidence>
<gene>
    <name evidence="2" type="ORF">FVF61_08495</name>
</gene>